<feature type="compositionally biased region" description="Low complexity" evidence="6">
    <location>
        <begin position="262"/>
        <end position="273"/>
    </location>
</feature>
<dbReference type="AlphaFoldDB" id="A0A9P6ZNG3"/>
<organism evidence="7 8">
    <name type="scientific">Suillus placidus</name>
    <dbReference type="NCBI Taxonomy" id="48579"/>
    <lineage>
        <taxon>Eukaryota</taxon>
        <taxon>Fungi</taxon>
        <taxon>Dikarya</taxon>
        <taxon>Basidiomycota</taxon>
        <taxon>Agaricomycotina</taxon>
        <taxon>Agaricomycetes</taxon>
        <taxon>Agaricomycetidae</taxon>
        <taxon>Boletales</taxon>
        <taxon>Suillineae</taxon>
        <taxon>Suillaceae</taxon>
        <taxon>Suillus</taxon>
    </lineage>
</organism>
<dbReference type="InterPro" id="IPR007832">
    <property type="entry name" value="RNA_pol_Rpc34"/>
</dbReference>
<evidence type="ECO:0000256" key="5">
    <source>
        <dbReference type="ARBA" id="ARBA00023242"/>
    </source>
</evidence>
<feature type="compositionally biased region" description="Basic and acidic residues" evidence="6">
    <location>
        <begin position="1"/>
        <end position="13"/>
    </location>
</feature>
<dbReference type="InterPro" id="IPR016049">
    <property type="entry name" value="RNA_pol_Rpc34-like"/>
</dbReference>
<keyword evidence="5" id="KW-0539">Nucleus</keyword>
<name>A0A9P6ZNG3_9AGAM</name>
<gene>
    <name evidence="7" type="ORF">EV702DRAFT_1129627</name>
</gene>
<feature type="compositionally biased region" description="Basic residues" evidence="6">
    <location>
        <begin position="412"/>
        <end position="433"/>
    </location>
</feature>
<dbReference type="Gene3D" id="1.10.10.10">
    <property type="entry name" value="Winged helix-like DNA-binding domain superfamily/Winged helix DNA-binding domain"/>
    <property type="match status" value="1"/>
</dbReference>
<dbReference type="GO" id="GO:0005737">
    <property type="term" value="C:cytoplasm"/>
    <property type="evidence" value="ECO:0007669"/>
    <property type="project" value="UniProtKB-ARBA"/>
</dbReference>
<feature type="region of interest" description="Disordered" evidence="6">
    <location>
        <begin position="261"/>
        <end position="446"/>
    </location>
</feature>
<sequence length="520" mass="58307">MSGRKLNPEEQKLHQAALSSTDKVLTSKEAEKILPDVSARTAAVNFLLGAGMLKVLSNAAGIISFRAVMKKEIEVKKDMSGEEAMVLGHIQGSANEGIWTKHLKAKTELHQTVIDRCLKSLVQKQLVKAIKAVRHPTRKIYMLAHLEPSVELTGGPWYTDNELDTEFIKLLSTACLHYIRDRSFPKQSSRASSQNDYRLYSISTAPSYPSAQQIQHFLSKSKITETQLGVEHVEMLLRVLELDGEVEKLPAFTASAWDVTVDSDNSASGSSSDSDSDSDSDAATRKKRKRRSSKKKKEIKSKTKTRKRRRTEESDSPSESDSDDDESEEEERSKRKRKRSKKEESDEEDRKSKKKSKRKGREQEDDSESEGSEDDDRKSSTSKRKSKGKGKKRDDSSDDDSDSDSDSDDRRPKSKSRSKSKAKKTITKTKKKASSSSKRVKFESPEADDSINIGGAFVYRAIRQERVALGWSQAPCGRCPVFDFCRDKGPTNPQECVYYEEWLNFKGTGEGAPGVVKVEV</sequence>
<dbReference type="SUPFAM" id="SSF46785">
    <property type="entry name" value="Winged helix' DNA-binding domain"/>
    <property type="match status" value="1"/>
</dbReference>
<keyword evidence="3" id="KW-0240">DNA-directed RNA polymerase</keyword>
<dbReference type="GO" id="GO:0005654">
    <property type="term" value="C:nucleoplasm"/>
    <property type="evidence" value="ECO:0007669"/>
    <property type="project" value="UniProtKB-ARBA"/>
</dbReference>
<keyword evidence="8" id="KW-1185">Reference proteome</keyword>
<reference evidence="7" key="1">
    <citation type="journal article" date="2020" name="New Phytol.">
        <title>Comparative genomics reveals dynamic genome evolution in host specialist ectomycorrhizal fungi.</title>
        <authorList>
            <person name="Lofgren L.A."/>
            <person name="Nguyen N.H."/>
            <person name="Vilgalys R."/>
            <person name="Ruytinx J."/>
            <person name="Liao H.L."/>
            <person name="Branco S."/>
            <person name="Kuo A."/>
            <person name="LaButti K."/>
            <person name="Lipzen A."/>
            <person name="Andreopoulos W."/>
            <person name="Pangilinan J."/>
            <person name="Riley R."/>
            <person name="Hundley H."/>
            <person name="Na H."/>
            <person name="Barry K."/>
            <person name="Grigoriev I.V."/>
            <person name="Stajich J.E."/>
            <person name="Kennedy P.G."/>
        </authorList>
    </citation>
    <scope>NUCLEOTIDE SEQUENCE</scope>
    <source>
        <strain evidence="7">DOB743</strain>
    </source>
</reference>
<comment type="similarity">
    <text evidence="2">Belongs to the eukaryotic RPC34/RPC39 RNA polymerase subunit family.</text>
</comment>
<feature type="compositionally biased region" description="Acidic residues" evidence="6">
    <location>
        <begin position="314"/>
        <end position="330"/>
    </location>
</feature>
<dbReference type="InterPro" id="IPR036390">
    <property type="entry name" value="WH_DNA-bd_sf"/>
</dbReference>
<evidence type="ECO:0000313" key="8">
    <source>
        <dbReference type="Proteomes" id="UP000714275"/>
    </source>
</evidence>
<dbReference type="InterPro" id="IPR036388">
    <property type="entry name" value="WH-like_DNA-bd_sf"/>
</dbReference>
<evidence type="ECO:0000256" key="2">
    <source>
        <dbReference type="ARBA" id="ARBA00011038"/>
    </source>
</evidence>
<protein>
    <submittedName>
        <fullName evidence="7">RNA polymerase Rpc34 subunit-domain-containing protein</fullName>
    </submittedName>
</protein>
<comment type="caution">
    <text evidence="7">The sequence shown here is derived from an EMBL/GenBank/DDBJ whole genome shotgun (WGS) entry which is preliminary data.</text>
</comment>
<comment type="subcellular location">
    <subcellularLocation>
        <location evidence="1">Nucleus</location>
    </subcellularLocation>
</comment>
<keyword evidence="4" id="KW-0804">Transcription</keyword>
<proteinExistence type="inferred from homology"/>
<evidence type="ECO:0000256" key="4">
    <source>
        <dbReference type="ARBA" id="ARBA00023163"/>
    </source>
</evidence>
<feature type="compositionally biased region" description="Basic residues" evidence="6">
    <location>
        <begin position="380"/>
        <end position="391"/>
    </location>
</feature>
<dbReference type="Proteomes" id="UP000714275">
    <property type="component" value="Unassembled WGS sequence"/>
</dbReference>
<dbReference type="PANTHER" id="PTHR12780">
    <property type="entry name" value="RNA POLYMERASE III DNA DIRECTED , 39KD SUBUNIT-RELATED"/>
    <property type="match status" value="1"/>
</dbReference>
<evidence type="ECO:0000256" key="1">
    <source>
        <dbReference type="ARBA" id="ARBA00004123"/>
    </source>
</evidence>
<feature type="compositionally biased region" description="Acidic residues" evidence="6">
    <location>
        <begin position="363"/>
        <end position="374"/>
    </location>
</feature>
<feature type="region of interest" description="Disordered" evidence="6">
    <location>
        <begin position="1"/>
        <end position="20"/>
    </location>
</feature>
<accession>A0A9P6ZNG3</accession>
<feature type="compositionally biased region" description="Basic and acidic residues" evidence="6">
    <location>
        <begin position="341"/>
        <end position="351"/>
    </location>
</feature>
<dbReference type="GO" id="GO:0006383">
    <property type="term" value="P:transcription by RNA polymerase III"/>
    <property type="evidence" value="ECO:0007669"/>
    <property type="project" value="InterPro"/>
</dbReference>
<dbReference type="GO" id="GO:0005666">
    <property type="term" value="C:RNA polymerase III complex"/>
    <property type="evidence" value="ECO:0007669"/>
    <property type="project" value="InterPro"/>
</dbReference>
<evidence type="ECO:0000313" key="7">
    <source>
        <dbReference type="EMBL" id="KAG1773646.1"/>
    </source>
</evidence>
<evidence type="ECO:0000256" key="3">
    <source>
        <dbReference type="ARBA" id="ARBA00022478"/>
    </source>
</evidence>
<evidence type="ECO:0000256" key="6">
    <source>
        <dbReference type="SAM" id="MobiDB-lite"/>
    </source>
</evidence>
<feature type="compositionally biased region" description="Basic residues" evidence="6">
    <location>
        <begin position="285"/>
        <end position="309"/>
    </location>
</feature>
<dbReference type="OrthoDB" id="613763at2759"/>
<dbReference type="EMBL" id="JABBWD010000047">
    <property type="protein sequence ID" value="KAG1773646.1"/>
    <property type="molecule type" value="Genomic_DNA"/>
</dbReference>
<feature type="compositionally biased region" description="Acidic residues" evidence="6">
    <location>
        <begin position="396"/>
        <end position="407"/>
    </location>
</feature>
<dbReference type="FunFam" id="1.10.10.10:FF:000116">
    <property type="entry name" value="DNA-directed RNA polymerase III subunit RPC6"/>
    <property type="match status" value="1"/>
</dbReference>
<dbReference type="Pfam" id="PF05158">
    <property type="entry name" value="RNA_pol_Rpc34"/>
    <property type="match status" value="2"/>
</dbReference>